<dbReference type="InterPro" id="IPR007110">
    <property type="entry name" value="Ig-like_dom"/>
</dbReference>
<evidence type="ECO:0000313" key="4">
    <source>
        <dbReference type="Proteomes" id="UP000694941"/>
    </source>
</evidence>
<dbReference type="Proteomes" id="UP000694941">
    <property type="component" value="Unplaced"/>
</dbReference>
<feature type="non-terminal residue" evidence="5">
    <location>
        <position position="1"/>
    </location>
</feature>
<name>A0ABM1TP99_LIMPO</name>
<dbReference type="SUPFAM" id="SSF48726">
    <property type="entry name" value="Immunoglobulin"/>
    <property type="match status" value="1"/>
</dbReference>
<dbReference type="Gene3D" id="2.60.40.10">
    <property type="entry name" value="Immunoglobulins"/>
    <property type="match status" value="1"/>
</dbReference>
<gene>
    <name evidence="5" type="primary">LOC106473597</name>
</gene>
<keyword evidence="4" id="KW-1185">Reference proteome</keyword>
<dbReference type="InterPro" id="IPR013098">
    <property type="entry name" value="Ig_I-set"/>
</dbReference>
<reference evidence="5" key="1">
    <citation type="submission" date="2025-08" db="UniProtKB">
        <authorList>
            <consortium name="RefSeq"/>
        </authorList>
    </citation>
    <scope>IDENTIFICATION</scope>
    <source>
        <tissue evidence="5">Muscle</tissue>
    </source>
</reference>
<feature type="domain" description="PH" evidence="2">
    <location>
        <begin position="1"/>
        <end position="53"/>
    </location>
</feature>
<dbReference type="PROSITE" id="PS50835">
    <property type="entry name" value="IG_LIKE"/>
    <property type="match status" value="1"/>
</dbReference>
<dbReference type="RefSeq" id="XP_022257705.1">
    <property type="nucleotide sequence ID" value="XM_022401997.1"/>
</dbReference>
<feature type="domain" description="Ig-like" evidence="3">
    <location>
        <begin position="159"/>
        <end position="247"/>
    </location>
</feature>
<dbReference type="InterPro" id="IPR001849">
    <property type="entry name" value="PH_domain"/>
</dbReference>
<accession>A0ABM1TP99</accession>
<dbReference type="InterPro" id="IPR036179">
    <property type="entry name" value="Ig-like_dom_sf"/>
</dbReference>
<evidence type="ECO:0000313" key="5">
    <source>
        <dbReference type="RefSeq" id="XP_022257705.1"/>
    </source>
</evidence>
<dbReference type="InterPro" id="IPR003598">
    <property type="entry name" value="Ig_sub2"/>
</dbReference>
<dbReference type="Pfam" id="PF07679">
    <property type="entry name" value="I-set"/>
    <property type="match status" value="1"/>
</dbReference>
<organism evidence="4 5">
    <name type="scientific">Limulus polyphemus</name>
    <name type="common">Atlantic horseshoe crab</name>
    <dbReference type="NCBI Taxonomy" id="6850"/>
    <lineage>
        <taxon>Eukaryota</taxon>
        <taxon>Metazoa</taxon>
        <taxon>Ecdysozoa</taxon>
        <taxon>Arthropoda</taxon>
        <taxon>Chelicerata</taxon>
        <taxon>Merostomata</taxon>
        <taxon>Xiphosura</taxon>
        <taxon>Limulidae</taxon>
        <taxon>Limulus</taxon>
    </lineage>
</organism>
<dbReference type="SMART" id="SM00408">
    <property type="entry name" value="IGc2"/>
    <property type="match status" value="1"/>
</dbReference>
<dbReference type="SMART" id="SM00409">
    <property type="entry name" value="IG"/>
    <property type="match status" value="1"/>
</dbReference>
<dbReference type="InterPro" id="IPR013783">
    <property type="entry name" value="Ig-like_fold"/>
</dbReference>
<protein>
    <submittedName>
        <fullName evidence="5">Myosin light chain kinase, smooth muscle-like</fullName>
    </submittedName>
</protein>
<feature type="region of interest" description="Disordered" evidence="1">
    <location>
        <begin position="70"/>
        <end position="113"/>
    </location>
</feature>
<proteinExistence type="predicted"/>
<feature type="compositionally biased region" description="Basic and acidic residues" evidence="1">
    <location>
        <begin position="89"/>
        <end position="113"/>
    </location>
</feature>
<dbReference type="GeneID" id="106473597"/>
<sequence length="281" mass="31194">LQDIEIVDQVDGEDRALQLIPKTPEQKGLPVKLIAKSVEQKQEWSEALNVTAVPHAIEDLGDEEPVLVIQEPQKTVETEQKIKRSTTQPKHEAEPERKAAKLDEEKPNLKKQTETDAKVEILEDFDAYEEINTVMTESLHSGSITSLDASEMEPSQTKPQFKKSLRGVVCGQGESAVFECEVKSQSSPTIKWLKNNQPINPTNRLETMSLGSKYSLIIKDTTQNDAGLYTVMVTNSQGVSSCSAPLNVRPEDKVLFQGLEDELLGSKTPSPEPGKQPAFKW</sequence>
<dbReference type="InterPro" id="IPR003599">
    <property type="entry name" value="Ig_sub"/>
</dbReference>
<evidence type="ECO:0000259" key="2">
    <source>
        <dbReference type="PROSITE" id="PS50003"/>
    </source>
</evidence>
<feature type="region of interest" description="Disordered" evidence="1">
    <location>
        <begin position="262"/>
        <end position="281"/>
    </location>
</feature>
<dbReference type="PROSITE" id="PS50003">
    <property type="entry name" value="PH_DOMAIN"/>
    <property type="match status" value="1"/>
</dbReference>
<evidence type="ECO:0000256" key="1">
    <source>
        <dbReference type="SAM" id="MobiDB-lite"/>
    </source>
</evidence>
<evidence type="ECO:0000259" key="3">
    <source>
        <dbReference type="PROSITE" id="PS50835"/>
    </source>
</evidence>
<dbReference type="PANTHER" id="PTHR47633">
    <property type="entry name" value="IMMUNOGLOBULIN"/>
    <property type="match status" value="1"/>
</dbReference>
<dbReference type="PANTHER" id="PTHR47633:SF4">
    <property type="entry name" value="MYOPALLADIN ISOFORM X1"/>
    <property type="match status" value="1"/>
</dbReference>